<dbReference type="PROSITE" id="PS00086">
    <property type="entry name" value="CYTOCHROME_P450"/>
    <property type="match status" value="1"/>
</dbReference>
<dbReference type="GO" id="GO:0008395">
    <property type="term" value="F:steroid hydroxylase activity"/>
    <property type="evidence" value="ECO:0007669"/>
    <property type="project" value="TreeGrafter"/>
</dbReference>
<dbReference type="GO" id="GO:0016705">
    <property type="term" value="F:oxidoreductase activity, acting on paired donors, with incorporation or reduction of molecular oxygen"/>
    <property type="evidence" value="ECO:0007669"/>
    <property type="project" value="InterPro"/>
</dbReference>
<evidence type="ECO:0000256" key="3">
    <source>
        <dbReference type="ARBA" id="ARBA00022617"/>
    </source>
</evidence>
<dbReference type="Gene3D" id="1.10.630.10">
    <property type="entry name" value="Cytochrome P450"/>
    <property type="match status" value="1"/>
</dbReference>
<feature type="binding site" description="axial binding residue" evidence="7">
    <location>
        <position position="475"/>
    </location>
    <ligand>
        <name>heme</name>
        <dbReference type="ChEBI" id="CHEBI:30413"/>
    </ligand>
    <ligandPart>
        <name>Fe</name>
        <dbReference type="ChEBI" id="CHEBI:18248"/>
    </ligandPart>
</feature>
<reference evidence="9" key="1">
    <citation type="submission" date="2023-06" db="EMBL/GenBank/DDBJ databases">
        <title>Genome-scale phylogeny and comparative genomics of the fungal order Sordariales.</title>
        <authorList>
            <consortium name="Lawrence Berkeley National Laboratory"/>
            <person name="Hensen N."/>
            <person name="Bonometti L."/>
            <person name="Westerberg I."/>
            <person name="Brannstrom I.O."/>
            <person name="Guillou S."/>
            <person name="Cros-Aarteil S."/>
            <person name="Calhoun S."/>
            <person name="Haridas S."/>
            <person name="Kuo A."/>
            <person name="Mondo S."/>
            <person name="Pangilinan J."/>
            <person name="Riley R."/>
            <person name="LaButti K."/>
            <person name="Andreopoulos B."/>
            <person name="Lipzen A."/>
            <person name="Chen C."/>
            <person name="Yanf M."/>
            <person name="Daum C."/>
            <person name="Ng V."/>
            <person name="Clum A."/>
            <person name="Steindorff A."/>
            <person name="Ohm R."/>
            <person name="Martin F."/>
            <person name="Silar P."/>
            <person name="Natvig D."/>
            <person name="Lalanne C."/>
            <person name="Gautier V."/>
            <person name="Ament-velasquez S.L."/>
            <person name="Kruys A."/>
            <person name="Hutchinson M.I."/>
            <person name="Powell A.J."/>
            <person name="Barry K."/>
            <person name="Miller A.N."/>
            <person name="Grigoriev I.V."/>
            <person name="Debuchy R."/>
            <person name="Gladieux P."/>
            <person name="Thoren M.H."/>
            <person name="Johannesson H."/>
        </authorList>
    </citation>
    <scope>NUCLEOTIDE SEQUENCE</scope>
    <source>
        <strain evidence="9">SMH3391-2</strain>
    </source>
</reference>
<dbReference type="SUPFAM" id="SSF48264">
    <property type="entry name" value="Cytochrome P450"/>
    <property type="match status" value="1"/>
</dbReference>
<dbReference type="Pfam" id="PF00067">
    <property type="entry name" value="p450"/>
    <property type="match status" value="1"/>
</dbReference>
<dbReference type="InterPro" id="IPR017972">
    <property type="entry name" value="Cyt_P450_CS"/>
</dbReference>
<evidence type="ECO:0000256" key="8">
    <source>
        <dbReference type="RuleBase" id="RU000461"/>
    </source>
</evidence>
<protein>
    <submittedName>
        <fullName evidence="9">Cytochrome P450</fullName>
    </submittedName>
</protein>
<keyword evidence="8" id="KW-0560">Oxidoreductase</keyword>
<dbReference type="InterPro" id="IPR002403">
    <property type="entry name" value="Cyt_P450_E_grp-IV"/>
</dbReference>
<comment type="caution">
    <text evidence="9">The sequence shown here is derived from an EMBL/GenBank/DDBJ whole genome shotgun (WGS) entry which is preliminary data.</text>
</comment>
<evidence type="ECO:0000313" key="10">
    <source>
        <dbReference type="Proteomes" id="UP001174934"/>
    </source>
</evidence>
<evidence type="ECO:0000313" key="9">
    <source>
        <dbReference type="EMBL" id="KAK0634373.1"/>
    </source>
</evidence>
<dbReference type="PANTHER" id="PTHR24304">
    <property type="entry name" value="CYTOCHROME P450 FAMILY 7"/>
    <property type="match status" value="1"/>
</dbReference>
<evidence type="ECO:0000256" key="5">
    <source>
        <dbReference type="ARBA" id="ARBA00023004"/>
    </source>
</evidence>
<dbReference type="InterPro" id="IPR036396">
    <property type="entry name" value="Cyt_P450_sf"/>
</dbReference>
<evidence type="ECO:0000256" key="2">
    <source>
        <dbReference type="ARBA" id="ARBA00010617"/>
    </source>
</evidence>
<keyword evidence="4 7" id="KW-0479">Metal-binding</keyword>
<evidence type="ECO:0000256" key="4">
    <source>
        <dbReference type="ARBA" id="ARBA00022723"/>
    </source>
</evidence>
<dbReference type="PRINTS" id="PR00465">
    <property type="entry name" value="EP450IV"/>
</dbReference>
<evidence type="ECO:0000256" key="1">
    <source>
        <dbReference type="ARBA" id="ARBA00001971"/>
    </source>
</evidence>
<dbReference type="Proteomes" id="UP001174934">
    <property type="component" value="Unassembled WGS sequence"/>
</dbReference>
<keyword evidence="5 7" id="KW-0408">Iron</keyword>
<proteinExistence type="inferred from homology"/>
<comment type="cofactor">
    <cofactor evidence="1 7">
        <name>heme</name>
        <dbReference type="ChEBI" id="CHEBI:30413"/>
    </cofactor>
</comment>
<organism evidence="9 10">
    <name type="scientific">Bombardia bombarda</name>
    <dbReference type="NCBI Taxonomy" id="252184"/>
    <lineage>
        <taxon>Eukaryota</taxon>
        <taxon>Fungi</taxon>
        <taxon>Dikarya</taxon>
        <taxon>Ascomycota</taxon>
        <taxon>Pezizomycotina</taxon>
        <taxon>Sordariomycetes</taxon>
        <taxon>Sordariomycetidae</taxon>
        <taxon>Sordariales</taxon>
        <taxon>Lasiosphaeriaceae</taxon>
        <taxon>Bombardia</taxon>
    </lineage>
</organism>
<name>A0AA40CEF3_9PEZI</name>
<dbReference type="EMBL" id="JAULSR010000001">
    <property type="protein sequence ID" value="KAK0634373.1"/>
    <property type="molecule type" value="Genomic_DNA"/>
</dbReference>
<comment type="similarity">
    <text evidence="2 8">Belongs to the cytochrome P450 family.</text>
</comment>
<evidence type="ECO:0000256" key="7">
    <source>
        <dbReference type="PIRSR" id="PIRSR602403-1"/>
    </source>
</evidence>
<dbReference type="CDD" id="cd11040">
    <property type="entry name" value="CYP7_CYP8-like"/>
    <property type="match status" value="1"/>
</dbReference>
<dbReference type="InterPro" id="IPR001128">
    <property type="entry name" value="Cyt_P450"/>
</dbReference>
<dbReference type="AlphaFoldDB" id="A0AA40CEF3"/>
<keyword evidence="6 8" id="KW-0503">Monooxygenase</keyword>
<dbReference type="InterPro" id="IPR050529">
    <property type="entry name" value="CYP450_sterol_14alpha_dmase"/>
</dbReference>
<keyword evidence="10" id="KW-1185">Reference proteome</keyword>
<dbReference type="GO" id="GO:0005506">
    <property type="term" value="F:iron ion binding"/>
    <property type="evidence" value="ECO:0007669"/>
    <property type="project" value="InterPro"/>
</dbReference>
<keyword evidence="3 7" id="KW-0349">Heme</keyword>
<gene>
    <name evidence="9" type="ORF">B0T17DRAFT_611397</name>
</gene>
<evidence type="ECO:0000256" key="6">
    <source>
        <dbReference type="ARBA" id="ARBA00023033"/>
    </source>
</evidence>
<dbReference type="PANTHER" id="PTHR24304:SF2">
    <property type="entry name" value="24-HYDROXYCHOLESTEROL 7-ALPHA-HYDROXYLASE"/>
    <property type="match status" value="1"/>
</dbReference>
<dbReference type="GO" id="GO:0020037">
    <property type="term" value="F:heme binding"/>
    <property type="evidence" value="ECO:0007669"/>
    <property type="project" value="InterPro"/>
</dbReference>
<sequence>MLGDLIDVLPRWATDVLLVGCAIVGWRVWMFTVKPWLRPDEPRDLPYWIPFLGHTVSFFQNYVQLVEDGFNFTGRKREPFSIQLLGKKLYICSDPRDVSIIFDNIIAFGFDEHLTNLLTSFGISKPALKRAWHVPKPGDWCYITDNPVNPKQKSLIHAVEDICTQQLLPGDRMDVWADAFLGSVKSSLGGTGDLDFCTTDGDGCMWGRRQASLYKLVSFFSVQATCQAMFGSHLFDIDDHVVEHMLEFNEHVWMKVFQCPSFWGAQPVKAPHAKLMAITRRFVNLPEERRMGASWAITNVLRGMEIVGMDMESRAAMVLMIFWAAVSNEHNSCFWVLAHLFHDESLLDLVKKETEAAWRVNPDDASGEPQLDIKYLCANSPNLNSIFNEVLRLNNTAAAVRVATEKTTLSGGKTIPQGGMLVIPFRQLHTNEAVWGDDVGRFNPERFIGPGAGGGANTKDRSSSFRPFGGGATYCPGRTLAKHEVFGFTAILLRRFDISLARGAAKVKQRMPQLNSMTPSFGLNGPIQGQDVIVDIADRL</sequence>
<accession>A0AA40CEF3</accession>